<name>A0ACB7TRA4_DIOAL</name>
<protein>
    <submittedName>
        <fullName evidence="1">Solute carrier family 50 (Sugar transporter) protein</fullName>
    </submittedName>
</protein>
<reference evidence="2" key="1">
    <citation type="journal article" date="2022" name="Nat. Commun.">
        <title>Chromosome evolution and the genetic basis of agronomically important traits in greater yam.</title>
        <authorList>
            <person name="Bredeson J.V."/>
            <person name="Lyons J.B."/>
            <person name="Oniyinde I.O."/>
            <person name="Okereke N.R."/>
            <person name="Kolade O."/>
            <person name="Nnabue I."/>
            <person name="Nwadili C.O."/>
            <person name="Hribova E."/>
            <person name="Parker M."/>
            <person name="Nwogha J."/>
            <person name="Shu S."/>
            <person name="Carlson J."/>
            <person name="Kariba R."/>
            <person name="Muthemba S."/>
            <person name="Knop K."/>
            <person name="Barton G.J."/>
            <person name="Sherwood A.V."/>
            <person name="Lopez-Montes A."/>
            <person name="Asiedu R."/>
            <person name="Jamnadass R."/>
            <person name="Muchugi A."/>
            <person name="Goodstein D."/>
            <person name="Egesi C.N."/>
            <person name="Featherston J."/>
            <person name="Asfaw A."/>
            <person name="Simpson G.G."/>
            <person name="Dolezel J."/>
            <person name="Hendre P.S."/>
            <person name="Van Deynze A."/>
            <person name="Kumar P.L."/>
            <person name="Obidiegwu J.E."/>
            <person name="Bhattacharjee R."/>
            <person name="Rokhsar D.S."/>
        </authorList>
    </citation>
    <scope>NUCLEOTIDE SEQUENCE [LARGE SCALE GENOMIC DNA]</scope>
    <source>
        <strain evidence="2">cv. TDa95/00328</strain>
    </source>
</reference>
<organism evidence="1 2">
    <name type="scientific">Dioscorea alata</name>
    <name type="common">Purple yam</name>
    <dbReference type="NCBI Taxonomy" id="55571"/>
    <lineage>
        <taxon>Eukaryota</taxon>
        <taxon>Viridiplantae</taxon>
        <taxon>Streptophyta</taxon>
        <taxon>Embryophyta</taxon>
        <taxon>Tracheophyta</taxon>
        <taxon>Spermatophyta</taxon>
        <taxon>Magnoliopsida</taxon>
        <taxon>Liliopsida</taxon>
        <taxon>Dioscoreales</taxon>
        <taxon>Dioscoreaceae</taxon>
        <taxon>Dioscorea</taxon>
    </lineage>
</organism>
<sequence>MTPDAIRNIVGIIGNVLTFGLFVSPMPTFYKIWKRKDLEDFSPIPYLATLLNCALWVFYGMPFVHPKSLLIVTINGFGLVVEAFYIIMCFIYSKRKLRMKMLGIFLVELVFMVIVILVVMLAFHTHELRTKFVGSLCVIFGAIMYGSPLSVMRLVIRTKSVKYMPFFLSLAGFLNGIDWTIYGFIHFDIFVVLPNGIGSLLGLAQLILYGCYYKSTPKEEEVRPKAELELPTASSSV</sequence>
<evidence type="ECO:0000313" key="2">
    <source>
        <dbReference type="Proteomes" id="UP000827976"/>
    </source>
</evidence>
<proteinExistence type="predicted"/>
<evidence type="ECO:0000313" key="1">
    <source>
        <dbReference type="EMBL" id="KAH7651028.1"/>
    </source>
</evidence>
<dbReference type="Proteomes" id="UP000827976">
    <property type="component" value="Chromosome 20"/>
</dbReference>
<accession>A0ACB7TRA4</accession>
<dbReference type="EMBL" id="CM037030">
    <property type="protein sequence ID" value="KAH7651028.1"/>
    <property type="molecule type" value="Genomic_DNA"/>
</dbReference>
<gene>
    <name evidence="1" type="ORF">IHE45_20G030400</name>
</gene>
<keyword evidence="2" id="KW-1185">Reference proteome</keyword>
<comment type="caution">
    <text evidence="1">The sequence shown here is derived from an EMBL/GenBank/DDBJ whole genome shotgun (WGS) entry which is preliminary data.</text>
</comment>